<evidence type="ECO:0000313" key="9">
    <source>
        <dbReference type="EMBL" id="RND00988.1"/>
    </source>
</evidence>
<gene>
    <name evidence="9" type="ORF">EC501_03335</name>
</gene>
<keyword evidence="7 8" id="KW-0472">Membrane</keyword>
<protein>
    <submittedName>
        <fullName evidence="9">Uncharacterized protein</fullName>
    </submittedName>
</protein>
<accession>A0A3M8HEW6</accession>
<comment type="caution">
    <text evidence="9">The sequence shown here is derived from an EMBL/GenBank/DDBJ whole genome shotgun (WGS) entry which is preliminary data.</text>
</comment>
<evidence type="ECO:0000256" key="3">
    <source>
        <dbReference type="ARBA" id="ARBA00022448"/>
    </source>
</evidence>
<organism evidence="9 10">
    <name type="scientific">Lysinibacillus halotolerans</name>
    <dbReference type="NCBI Taxonomy" id="1368476"/>
    <lineage>
        <taxon>Bacteria</taxon>
        <taxon>Bacillati</taxon>
        <taxon>Bacillota</taxon>
        <taxon>Bacilli</taxon>
        <taxon>Bacillales</taxon>
        <taxon>Bacillaceae</taxon>
        <taxon>Lysinibacillus</taxon>
    </lineage>
</organism>
<keyword evidence="3" id="KW-0813">Transport</keyword>
<evidence type="ECO:0000256" key="5">
    <source>
        <dbReference type="ARBA" id="ARBA00022692"/>
    </source>
</evidence>
<name>A0A3M8HEW6_9BACI</name>
<keyword evidence="5 8" id="KW-0812">Transmembrane</keyword>
<feature type="transmembrane region" description="Helical" evidence="8">
    <location>
        <begin position="78"/>
        <end position="101"/>
    </location>
</feature>
<feature type="transmembrane region" description="Helical" evidence="8">
    <location>
        <begin position="274"/>
        <end position="298"/>
    </location>
</feature>
<feature type="transmembrane region" description="Helical" evidence="8">
    <location>
        <begin position="145"/>
        <end position="168"/>
    </location>
</feature>
<dbReference type="AlphaFoldDB" id="A0A3M8HEW6"/>
<dbReference type="PANTHER" id="PTHR34975">
    <property type="entry name" value="SPORE GERMINATION PROTEIN A2"/>
    <property type="match status" value="1"/>
</dbReference>
<evidence type="ECO:0000256" key="8">
    <source>
        <dbReference type="SAM" id="Phobius"/>
    </source>
</evidence>
<evidence type="ECO:0000313" key="10">
    <source>
        <dbReference type="Proteomes" id="UP000279909"/>
    </source>
</evidence>
<dbReference type="RefSeq" id="WP_122970877.1">
    <property type="nucleotide sequence ID" value="NZ_RHLQ01000004.1"/>
</dbReference>
<evidence type="ECO:0000256" key="2">
    <source>
        <dbReference type="ARBA" id="ARBA00007998"/>
    </source>
</evidence>
<comment type="similarity">
    <text evidence="2">Belongs to the amino acid-polyamine-organocation (APC) superfamily. Spore germination protein (SGP) (TC 2.A.3.9) family.</text>
</comment>
<dbReference type="Pfam" id="PF03845">
    <property type="entry name" value="Spore_permease"/>
    <property type="match status" value="1"/>
</dbReference>
<keyword evidence="4" id="KW-0309">Germination</keyword>
<feature type="transmembrane region" description="Helical" evidence="8">
    <location>
        <begin position="220"/>
        <end position="239"/>
    </location>
</feature>
<dbReference type="Proteomes" id="UP000279909">
    <property type="component" value="Unassembled WGS sequence"/>
</dbReference>
<feature type="transmembrane region" description="Helical" evidence="8">
    <location>
        <begin position="305"/>
        <end position="329"/>
    </location>
</feature>
<feature type="transmembrane region" description="Helical" evidence="8">
    <location>
        <begin position="113"/>
        <end position="133"/>
    </location>
</feature>
<sequence length="369" mass="41725">MDKTKGTIGTREFIAIIILTIGTKLADDTPSLFFSSMGSAAWMAPIIIGVTTILPVFFILKIFTIYPNKTFVEIIKEVFGKYVGFFVLFALWIIQISALIIDSSIYTDIMGTMYFNDTPTIVIYAVLISVAAYGAKKGFEHISSYAWIIIAGVKVTALTVLVLIVLQGRPEFIFPLFGTGKWEIIKGSTSYISIFADLFYFAFIASYLKSTKVLKKGMWIGLAFITIEISTAIMSYVMLFDFNGIKLIDYPYHESIRTIQLGFIRNTESLFFPFWLIATFARFSFYFYISVLLFSTLFKISQKEFIIPILATLIVFFGMIPETPTFAIYTLRGEFLKLVTPVFLFLPFVIWVLAKLKGGSKNDKKKAAE</sequence>
<evidence type="ECO:0000256" key="1">
    <source>
        <dbReference type="ARBA" id="ARBA00004141"/>
    </source>
</evidence>
<feature type="transmembrane region" description="Helical" evidence="8">
    <location>
        <begin position="335"/>
        <end position="356"/>
    </location>
</feature>
<dbReference type="GO" id="GO:0016020">
    <property type="term" value="C:membrane"/>
    <property type="evidence" value="ECO:0007669"/>
    <property type="project" value="UniProtKB-SubCell"/>
</dbReference>
<evidence type="ECO:0000256" key="4">
    <source>
        <dbReference type="ARBA" id="ARBA00022544"/>
    </source>
</evidence>
<dbReference type="OrthoDB" id="2081904at2"/>
<evidence type="ECO:0000256" key="7">
    <source>
        <dbReference type="ARBA" id="ARBA00023136"/>
    </source>
</evidence>
<feature type="transmembrane region" description="Helical" evidence="8">
    <location>
        <begin position="42"/>
        <end position="66"/>
    </location>
</feature>
<keyword evidence="6 8" id="KW-1133">Transmembrane helix</keyword>
<dbReference type="InterPro" id="IPR004761">
    <property type="entry name" value="Spore_GerAB"/>
</dbReference>
<comment type="subcellular location">
    <subcellularLocation>
        <location evidence="1">Membrane</location>
        <topology evidence="1">Multi-pass membrane protein</topology>
    </subcellularLocation>
</comment>
<feature type="transmembrane region" description="Helical" evidence="8">
    <location>
        <begin position="188"/>
        <end position="208"/>
    </location>
</feature>
<dbReference type="EMBL" id="RHLQ01000004">
    <property type="protein sequence ID" value="RND00988.1"/>
    <property type="molecule type" value="Genomic_DNA"/>
</dbReference>
<keyword evidence="10" id="KW-1185">Reference proteome</keyword>
<dbReference type="GO" id="GO:0009847">
    <property type="term" value="P:spore germination"/>
    <property type="evidence" value="ECO:0007669"/>
    <property type="project" value="InterPro"/>
</dbReference>
<dbReference type="PANTHER" id="PTHR34975:SF2">
    <property type="entry name" value="SPORE GERMINATION PROTEIN A2"/>
    <property type="match status" value="1"/>
</dbReference>
<evidence type="ECO:0000256" key="6">
    <source>
        <dbReference type="ARBA" id="ARBA00022989"/>
    </source>
</evidence>
<proteinExistence type="inferred from homology"/>
<reference evidence="9 10" key="1">
    <citation type="journal article" date="2014" name="Int. J. Syst. Evol. Microbiol.">
        <title>Lysinibacillus halotolerans sp. nov., isolated from saline-alkaline soil.</title>
        <authorList>
            <person name="Kong D."/>
            <person name="Wang Y."/>
            <person name="Zhao B."/>
            <person name="Li Y."/>
            <person name="Song J."/>
            <person name="Zhai Y."/>
            <person name="Zhang C."/>
            <person name="Wang H."/>
            <person name="Chen X."/>
            <person name="Zhao B."/>
            <person name="Ruan Z."/>
        </authorList>
    </citation>
    <scope>NUCLEOTIDE SEQUENCE [LARGE SCALE GENOMIC DNA]</scope>
    <source>
        <strain evidence="9 10">MCCC 1A12703</strain>
    </source>
</reference>